<evidence type="ECO:0000313" key="7">
    <source>
        <dbReference type="Proteomes" id="UP001497600"/>
    </source>
</evidence>
<dbReference type="SUPFAM" id="SSF50978">
    <property type="entry name" value="WD40 repeat-like"/>
    <property type="match status" value="1"/>
</dbReference>
<keyword evidence="3" id="KW-0677">Repeat</keyword>
<dbReference type="Gene3D" id="2.130.10.10">
    <property type="entry name" value="YVTN repeat-like/Quinoprotein amine dehydrogenase"/>
    <property type="match status" value="1"/>
</dbReference>
<dbReference type="InterPro" id="IPR031488">
    <property type="entry name" value="Zn_ribbon_mio"/>
</dbReference>
<evidence type="ECO:0000256" key="3">
    <source>
        <dbReference type="ARBA" id="ARBA00022737"/>
    </source>
</evidence>
<dbReference type="Proteomes" id="UP001497600">
    <property type="component" value="Chromosome B"/>
</dbReference>
<dbReference type="InterPro" id="IPR036322">
    <property type="entry name" value="WD40_repeat_dom_sf"/>
</dbReference>
<protein>
    <submittedName>
        <fullName evidence="6">SEH-associated protein 4</fullName>
    </submittedName>
</protein>
<sequence>MSGSIVRALNWDLGYDQRFIGVNPIGDEVVLYQTEHDDPSIESNDIVKVNSRSGFDNIQCSSYSYVDVGLTGVGQINGTVSIFDITASSNSSVLNLRPKQSRPCNSLCFNDNGLIAAGFDKGRQDNSLQIWNIEHYSRTSNNDHIKRPSYSYIPNEAVLSSVFYPDKSTSLLAGSYKFLREIDLRSETPTFQMATRCTLGITIDYFRQHLFSSFSEDGSFAVWDRRKLTNNTSKFKTSSSANVISESPLLQFNKLLSDSSRKNRSPCVRNSTIRKGEFAAVFNGDLIRRWNTGNVPPCEDRKVANLTSKSTTVSTDSVTRSLKQQAAQLYNPKDESLFVSLVLDTKTEYERVISFDYSPDLTSNTSTHFVCMRQSGSVFRMPVKESIESMNFNSYNEFIFSGPDGTMTKFLETDFQDVRQNNIIRAHELSMSANGNQGATDNKRRLSQKFDGMSEDVESTVDDESEIALYNNNGNLLNINDREDDEDEFLPLNTYLGLSEVVSNDICYNIRKKAALGYGTDCEKNIQILEELEGIDPHAFLINTWKWLLLAKKSLDKGTMVSQGLDLGYSGVLCIWNGINEIKMQNRFNKEMGHVTDQWFSHAVKSIVSSKGKKTAAINISSNSERKAQRKLCLIVSGWYLADNEFEEKLQVLVSLGLHEKAAGWAVFHGDVPKAIDILASSNKERLRIMSTAVAGYLAYKNSNINSPWKDQCRKMASELDNPYLRAIFAFIADNDWWDVLDESSLPLRERLGVALRFLSDKDLTVYLNRIADTVIAKGELEGLILTGITPKGIDLLQSYVDRTSDVQTAALITSFGCPRYFSDTRVDHWIHCYRELLNSWSMFNIRARFDVSRTKLSKTNTGSTTIKAAPKQVYLQCIRCNKNLSIAKSHGSGGRNGNPSMLLKQFNKMSLNHDNDDLKACPHCGAPLPRCSVCLLSLGAPVPIDSSERANDNTVAGRIENRFREWFSFCLSCNHGAHAYHAEEWFSKHYVCPVPDCNCRCNSK</sequence>
<feature type="domain" description="GATOR2 complex protein MIO zinc-ribbon like" evidence="4">
    <location>
        <begin position="880"/>
        <end position="1005"/>
    </location>
</feature>
<comment type="similarity">
    <text evidence="1">Belongs to the WD repeat mio family.</text>
</comment>
<organism evidence="6 7">
    <name type="scientific">[Candida] anglica</name>
    <dbReference type="NCBI Taxonomy" id="148631"/>
    <lineage>
        <taxon>Eukaryota</taxon>
        <taxon>Fungi</taxon>
        <taxon>Dikarya</taxon>
        <taxon>Ascomycota</taxon>
        <taxon>Saccharomycotina</taxon>
        <taxon>Pichiomycetes</taxon>
        <taxon>Debaryomycetaceae</taxon>
        <taxon>Kurtzmaniella</taxon>
    </lineage>
</organism>
<dbReference type="InterPro" id="IPR049092">
    <property type="entry name" value="MIOS_a-sol"/>
</dbReference>
<evidence type="ECO:0000256" key="1">
    <source>
        <dbReference type="ARBA" id="ARBA00009713"/>
    </source>
</evidence>
<dbReference type="InterPro" id="IPR015943">
    <property type="entry name" value="WD40/YVTN_repeat-like_dom_sf"/>
</dbReference>
<dbReference type="EMBL" id="OZ004254">
    <property type="protein sequence ID" value="CAK7895885.1"/>
    <property type="molecule type" value="Genomic_DNA"/>
</dbReference>
<accession>A0ABP0E8W1</accession>
<feature type="domain" description="MIOS-like alpha-solenoid" evidence="5">
    <location>
        <begin position="510"/>
        <end position="758"/>
    </location>
</feature>
<evidence type="ECO:0000256" key="2">
    <source>
        <dbReference type="ARBA" id="ARBA00022574"/>
    </source>
</evidence>
<dbReference type="PANTHER" id="PTHR16453">
    <property type="entry name" value="WD40 DOMAIN-CONTAINING PROTEIN MIO FAMILY MEMBER"/>
    <property type="match status" value="1"/>
</dbReference>
<proteinExistence type="inferred from homology"/>
<name>A0ABP0E8W1_9ASCO</name>
<keyword evidence="7" id="KW-1185">Reference proteome</keyword>
<dbReference type="Pfam" id="PF17034">
    <property type="entry name" value="zinc_ribbon_16"/>
    <property type="match status" value="1"/>
</dbReference>
<evidence type="ECO:0000259" key="4">
    <source>
        <dbReference type="Pfam" id="PF17034"/>
    </source>
</evidence>
<evidence type="ECO:0000259" key="5">
    <source>
        <dbReference type="Pfam" id="PF21719"/>
    </source>
</evidence>
<reference evidence="6 7" key="1">
    <citation type="submission" date="2024-01" db="EMBL/GenBank/DDBJ databases">
        <authorList>
            <consortium name="Genoscope - CEA"/>
            <person name="William W."/>
        </authorList>
    </citation>
    <scope>NUCLEOTIDE SEQUENCE [LARGE SCALE GENOMIC DNA]</scope>
    <source>
        <strain evidence="6 7">29B2s-10</strain>
    </source>
</reference>
<keyword evidence="2" id="KW-0853">WD repeat</keyword>
<dbReference type="CDD" id="cd16691">
    <property type="entry name" value="mRING-H2-C3H3C2_Mio"/>
    <property type="match status" value="1"/>
</dbReference>
<gene>
    <name evidence="6" type="primary">SEA4</name>
    <name evidence="6" type="ORF">CAAN4_B02432</name>
</gene>
<dbReference type="InterPro" id="IPR037593">
    <property type="entry name" value="MIOS/Sea4"/>
</dbReference>
<evidence type="ECO:0000313" key="6">
    <source>
        <dbReference type="EMBL" id="CAK7895885.1"/>
    </source>
</evidence>
<dbReference type="Pfam" id="PF21719">
    <property type="entry name" value="MIOS_a-sol"/>
    <property type="match status" value="1"/>
</dbReference>
<dbReference type="PANTHER" id="PTHR16453:SF9">
    <property type="entry name" value="GATOR COMPLEX PROTEIN MIOS"/>
    <property type="match status" value="1"/>
</dbReference>
<dbReference type="Pfam" id="PF21720">
    <property type="entry name" value="MIOS_WD40"/>
    <property type="match status" value="1"/>
</dbReference>